<name>K0RXR1_THAOC</name>
<evidence type="ECO:0000313" key="3">
    <source>
        <dbReference type="Proteomes" id="UP000266841"/>
    </source>
</evidence>
<feature type="non-terminal residue" evidence="2">
    <location>
        <position position="1"/>
    </location>
</feature>
<proteinExistence type="predicted"/>
<dbReference type="Proteomes" id="UP000266841">
    <property type="component" value="Unassembled WGS sequence"/>
</dbReference>
<dbReference type="EMBL" id="AGNL01041520">
    <property type="protein sequence ID" value="EJK51512.1"/>
    <property type="molecule type" value="Genomic_DNA"/>
</dbReference>
<dbReference type="AlphaFoldDB" id="K0RXR1"/>
<organism evidence="2 3">
    <name type="scientific">Thalassiosira oceanica</name>
    <name type="common">Marine diatom</name>
    <dbReference type="NCBI Taxonomy" id="159749"/>
    <lineage>
        <taxon>Eukaryota</taxon>
        <taxon>Sar</taxon>
        <taxon>Stramenopiles</taxon>
        <taxon>Ochrophyta</taxon>
        <taxon>Bacillariophyta</taxon>
        <taxon>Coscinodiscophyceae</taxon>
        <taxon>Thalassiosirophycidae</taxon>
        <taxon>Thalassiosirales</taxon>
        <taxon>Thalassiosiraceae</taxon>
        <taxon>Thalassiosira</taxon>
    </lineage>
</organism>
<keyword evidence="3" id="KW-1185">Reference proteome</keyword>
<gene>
    <name evidence="2" type="ORF">THAOC_29310</name>
</gene>
<sequence length="177" mass="19395">RRDRRDRKPEKEEDGPRQQEEGASFSPAASVSQAGWSKGSKVHPLSARETSERTGSSSGIMRTVPSNNEPACKPADGSRGRDRERGTRRSGPSSRPRNEKVAAGGTAGRLGGIRPMLMPCTCGRGVRYVRGHAARTPDLLKKRSRCPPKQALTERRRNMGSFRRRLGCLEAETGAEK</sequence>
<evidence type="ECO:0000256" key="1">
    <source>
        <dbReference type="SAM" id="MobiDB-lite"/>
    </source>
</evidence>
<evidence type="ECO:0000313" key="2">
    <source>
        <dbReference type="EMBL" id="EJK51512.1"/>
    </source>
</evidence>
<accession>K0RXR1</accession>
<feature type="compositionally biased region" description="Polar residues" evidence="1">
    <location>
        <begin position="53"/>
        <end position="69"/>
    </location>
</feature>
<feature type="compositionally biased region" description="Basic and acidic residues" evidence="1">
    <location>
        <begin position="1"/>
        <end position="20"/>
    </location>
</feature>
<reference evidence="2 3" key="1">
    <citation type="journal article" date="2012" name="Genome Biol.">
        <title>Genome and low-iron response of an oceanic diatom adapted to chronic iron limitation.</title>
        <authorList>
            <person name="Lommer M."/>
            <person name="Specht M."/>
            <person name="Roy A.S."/>
            <person name="Kraemer L."/>
            <person name="Andreson R."/>
            <person name="Gutowska M.A."/>
            <person name="Wolf J."/>
            <person name="Bergner S.V."/>
            <person name="Schilhabel M.B."/>
            <person name="Klostermeier U.C."/>
            <person name="Beiko R.G."/>
            <person name="Rosenstiel P."/>
            <person name="Hippler M."/>
            <person name="Laroche J."/>
        </authorList>
    </citation>
    <scope>NUCLEOTIDE SEQUENCE [LARGE SCALE GENOMIC DNA]</scope>
    <source>
        <strain evidence="2 3">CCMP1005</strain>
    </source>
</reference>
<feature type="region of interest" description="Disordered" evidence="1">
    <location>
        <begin position="139"/>
        <end position="159"/>
    </location>
</feature>
<feature type="region of interest" description="Disordered" evidence="1">
    <location>
        <begin position="1"/>
        <end position="112"/>
    </location>
</feature>
<protein>
    <submittedName>
        <fullName evidence="2">Uncharacterized protein</fullName>
    </submittedName>
</protein>
<feature type="compositionally biased region" description="Basic and acidic residues" evidence="1">
    <location>
        <begin position="76"/>
        <end position="87"/>
    </location>
</feature>
<comment type="caution">
    <text evidence="2">The sequence shown here is derived from an EMBL/GenBank/DDBJ whole genome shotgun (WGS) entry which is preliminary data.</text>
</comment>